<dbReference type="AlphaFoldDB" id="A0A511ZDY6"/>
<feature type="domain" description="Membrane protein NfeD2 N-terminal transmembrane" evidence="2">
    <location>
        <begin position="2"/>
        <end position="101"/>
    </location>
</feature>
<organism evidence="3 4">
    <name type="scientific">Oceanobacillus sojae</name>
    <dbReference type="NCBI Taxonomy" id="582851"/>
    <lineage>
        <taxon>Bacteria</taxon>
        <taxon>Bacillati</taxon>
        <taxon>Bacillota</taxon>
        <taxon>Bacilli</taxon>
        <taxon>Bacillales</taxon>
        <taxon>Bacillaceae</taxon>
        <taxon>Oceanobacillus</taxon>
    </lineage>
</organism>
<feature type="transmembrane region" description="Helical" evidence="1">
    <location>
        <begin position="42"/>
        <end position="65"/>
    </location>
</feature>
<gene>
    <name evidence="3" type="primary">yuaF</name>
    <name evidence="3" type="ORF">OSO01_03600</name>
</gene>
<accession>A0A511ZDY6</accession>
<dbReference type="OrthoDB" id="1683445at2"/>
<evidence type="ECO:0000313" key="4">
    <source>
        <dbReference type="Proteomes" id="UP000321558"/>
    </source>
</evidence>
<keyword evidence="1" id="KW-0472">Membrane</keyword>
<dbReference type="RefSeq" id="WP_147208015.1">
    <property type="nucleotide sequence ID" value="NZ_BJYM01000001.1"/>
</dbReference>
<evidence type="ECO:0000259" key="2">
    <source>
        <dbReference type="Pfam" id="PF25842"/>
    </source>
</evidence>
<dbReference type="EMBL" id="BJYM01000001">
    <property type="protein sequence ID" value="GEN85621.1"/>
    <property type="molecule type" value="Genomic_DNA"/>
</dbReference>
<dbReference type="Proteomes" id="UP000321558">
    <property type="component" value="Unassembled WGS sequence"/>
</dbReference>
<dbReference type="InterPro" id="IPR058653">
    <property type="entry name" value="NfeD2_TM"/>
</dbReference>
<keyword evidence="1" id="KW-0812">Transmembrane</keyword>
<keyword evidence="4" id="KW-1185">Reference proteome</keyword>
<protein>
    <submittedName>
        <fullName evidence="3">Putative membrane protein YuaF</fullName>
    </submittedName>
</protein>
<keyword evidence="1" id="KW-1133">Transmembrane helix</keyword>
<sequence length="175" mass="19512">MTLFGYAIQDLYLWMLIIAAILTVVVLLFGDLLDGIFESVPFLHPVIVLSFSIFLSAIGYVLEWFMNWESLVILIISSILSIIFVTLLHIFVLVPIRSAEQSWGYSEEALMGSVGTVIVSIPIDGYGEVMVQWKSGVISKPAVSYDNEALPQGERVLIIEIKDGVFYVSPYESLD</sequence>
<dbReference type="STRING" id="582851.GCA_900162665_02590"/>
<evidence type="ECO:0000313" key="3">
    <source>
        <dbReference type="EMBL" id="GEN85621.1"/>
    </source>
</evidence>
<name>A0A511ZDY6_9BACI</name>
<comment type="caution">
    <text evidence="3">The sequence shown here is derived from an EMBL/GenBank/DDBJ whole genome shotgun (WGS) entry which is preliminary data.</text>
</comment>
<dbReference type="Gene3D" id="2.40.50.140">
    <property type="entry name" value="Nucleic acid-binding proteins"/>
    <property type="match status" value="1"/>
</dbReference>
<dbReference type="InterPro" id="IPR012340">
    <property type="entry name" value="NA-bd_OB-fold"/>
</dbReference>
<feature type="transmembrane region" description="Helical" evidence="1">
    <location>
        <begin position="71"/>
        <end position="94"/>
    </location>
</feature>
<proteinExistence type="predicted"/>
<dbReference type="Pfam" id="PF25842">
    <property type="entry name" value="NfeD_TM"/>
    <property type="match status" value="1"/>
</dbReference>
<reference evidence="3 4" key="1">
    <citation type="submission" date="2019-07" db="EMBL/GenBank/DDBJ databases">
        <title>Whole genome shotgun sequence of Oceanobacillus sojae NBRC 105379.</title>
        <authorList>
            <person name="Hosoyama A."/>
            <person name="Uohara A."/>
            <person name="Ohji S."/>
            <person name="Ichikawa N."/>
        </authorList>
    </citation>
    <scope>NUCLEOTIDE SEQUENCE [LARGE SCALE GENOMIC DNA]</scope>
    <source>
        <strain evidence="3 4">NBRC 105379</strain>
    </source>
</reference>
<evidence type="ECO:0000256" key="1">
    <source>
        <dbReference type="SAM" id="Phobius"/>
    </source>
</evidence>
<feature type="transmembrane region" description="Helical" evidence="1">
    <location>
        <begin position="12"/>
        <end position="30"/>
    </location>
</feature>